<evidence type="ECO:0000259" key="6">
    <source>
        <dbReference type="Pfam" id="PF24883"/>
    </source>
</evidence>
<dbReference type="Pfam" id="PF01048">
    <property type="entry name" value="PNP_UDP_1"/>
    <property type="match status" value="1"/>
</dbReference>
<dbReference type="InterPro" id="IPR055530">
    <property type="entry name" value="DUF7104"/>
</dbReference>
<evidence type="ECO:0000256" key="2">
    <source>
        <dbReference type="ARBA" id="ARBA00023043"/>
    </source>
</evidence>
<dbReference type="SUPFAM" id="SSF48403">
    <property type="entry name" value="Ankyrin repeat"/>
    <property type="match status" value="2"/>
</dbReference>
<evidence type="ECO:0000259" key="5">
    <source>
        <dbReference type="Pfam" id="PF01048"/>
    </source>
</evidence>
<dbReference type="Proteomes" id="UP000219602">
    <property type="component" value="Chromosome 5"/>
</dbReference>
<feature type="domain" description="Nucleoside phosphorylase" evidence="5">
    <location>
        <begin position="50"/>
        <end position="317"/>
    </location>
</feature>
<feature type="repeat" description="ANK" evidence="3">
    <location>
        <begin position="1859"/>
        <end position="1891"/>
    </location>
</feature>
<dbReference type="InterPro" id="IPR035994">
    <property type="entry name" value="Nucleoside_phosphorylase_sf"/>
</dbReference>
<feature type="repeat" description="ANK" evidence="3">
    <location>
        <begin position="1826"/>
        <end position="1858"/>
    </location>
</feature>
<dbReference type="InterPro" id="IPR027417">
    <property type="entry name" value="P-loop_NTPase"/>
</dbReference>
<feature type="domain" description="Nephrocystin 3-like N-terminal" evidence="6">
    <location>
        <begin position="446"/>
        <end position="626"/>
    </location>
</feature>
<feature type="repeat" description="ANK" evidence="3">
    <location>
        <begin position="1760"/>
        <end position="1792"/>
    </location>
</feature>
<dbReference type="EMBL" id="MABQ02000004">
    <property type="protein sequence ID" value="PCD38701.1"/>
    <property type="molecule type" value="Genomic_DNA"/>
</dbReference>
<dbReference type="GO" id="GO:0005737">
    <property type="term" value="C:cytoplasm"/>
    <property type="evidence" value="ECO:0007669"/>
    <property type="project" value="TreeGrafter"/>
</dbReference>
<feature type="repeat" description="ANK" evidence="3">
    <location>
        <begin position="2024"/>
        <end position="2056"/>
    </location>
</feature>
<dbReference type="PROSITE" id="PS50297">
    <property type="entry name" value="ANK_REP_REGION"/>
    <property type="match status" value="10"/>
</dbReference>
<evidence type="ECO:0000256" key="3">
    <source>
        <dbReference type="PROSITE-ProRule" id="PRU00023"/>
    </source>
</evidence>
<dbReference type="InterPro" id="IPR002110">
    <property type="entry name" value="Ankyrin_rpt"/>
</dbReference>
<dbReference type="SUPFAM" id="SSF53167">
    <property type="entry name" value="Purine and uridine phosphorylases"/>
    <property type="match status" value="1"/>
</dbReference>
<dbReference type="Gene3D" id="1.20.5.340">
    <property type="match status" value="10"/>
</dbReference>
<comment type="caution">
    <text evidence="7">The sequence shown here is derived from an EMBL/GenBank/DDBJ whole genome shotgun (WGS) entry which is preliminary data.</text>
</comment>
<dbReference type="Gene3D" id="3.40.50.1580">
    <property type="entry name" value="Nucleoside phosphorylase domain"/>
    <property type="match status" value="1"/>
</dbReference>
<evidence type="ECO:0000256" key="1">
    <source>
        <dbReference type="ARBA" id="ARBA00022737"/>
    </source>
</evidence>
<dbReference type="InterPro" id="IPR056884">
    <property type="entry name" value="NPHP3-like_N"/>
</dbReference>
<protein>
    <submittedName>
        <fullName evidence="7">Uncharacterized protein</fullName>
    </submittedName>
</protein>
<feature type="repeat" description="ANK" evidence="3">
    <location>
        <begin position="1892"/>
        <end position="1924"/>
    </location>
</feature>
<dbReference type="GO" id="GO:0003824">
    <property type="term" value="F:catalytic activity"/>
    <property type="evidence" value="ECO:0007669"/>
    <property type="project" value="InterPro"/>
</dbReference>
<feature type="repeat" description="ANK" evidence="3">
    <location>
        <begin position="1958"/>
        <end position="1990"/>
    </location>
</feature>
<sequence length="2157" mass="239060">MDGKRPSHKDHAEASFPRPSKRQKSSQDDWGNGIHKSQNALPTSHDQYTIAWICALHIEMAAAHAMLDEIHETLPTHANDSNAYILGNIKQHNVVVACLPEGRYGLNNAVNVLTHLVRTFPSIRAGLMVGIGGGVPSKADIRLGDIVVGTRVMQYDLGKIVGDGQMQHTAIPKIPQQLLGTAVSSLRARHEREGSRIPFILREKFEEHSEYRRPTSPDCLFFSTYDHVSQTSSCDKCDHLKLVRRRMREMDDPLIHYGAIASGNQVMRSGTQRDSIARQLDVICFEMEAAGLMDILPCLPIRGICDYSDSHKNKEWQRYAAAAAASYARELLTVLPVAEARVKATYMPNPYRDPSNGSQLNPAFSSLDGISGRNPLPMLSQNKITAEARARVAVENGLAGEHPNERTFVMASNSPRPEDCLRDLFLTDPAEDKNALKRKKGRRAAGTCEWILGTEELTAWLETGQGLTSENPATDILWLYGYPGTGKSIMSIFLAEELSNRFSALDGKTISYFFCDSSFDKRKTATSVIRGLLWRLLQQHPPLLEYVLPKYAERGPELFRSFDALWAIFMDIAADRTTGRKYCIIDALDECDRESQDILLRELSQTFGPDNSSNRVSNIRILITSRPYPEIVEYLGEFANKNLASFRESQRDIERFIDEKVANLRRRKHYSNQVTNQVTTALKDKAEGTFLWVGLVCEELDTVASKDVVNYLQVLPKGLHSLYNRLLDAALEPEGEKGIIRWILSFVVASLRPLSLLELSVACQLHEEEDEETRIQFTRDEVASCRLMIIIQDDRVLLLHQSVKDFLVGSGADRFINVLEAHANFAHRCVGQLIWWFNQEPDMASDDGFRSYSAQFWADHAHMAHSKFIIKTSEATFFKIHSDCREHWLAIYRSGFDDRIASRFSIFHVAGHWGICGLVEFALDSQNYRASTPEYVDTDYVDSDGVSPLEEAARSGHKDVITSLLSREKRGSIVRPQIQIAAARNEKNGDEVMALLFDQRGDRISITEDVVKAAIQNWTNGVEVIKLLLERRRDQVIVTEEVVKAAAQNWMNGTELMMLLLDCGEIQVTITEGLVMTMADSFDEHVMARLLNRWGDEINITAEVIKAASGNEQNGKEVVAMLLDRRNEQITITEDVVRVAAGNEENGEAVMALLLDQPSDQITVTEMTAKMIARRFDEQIMALLLVRRGGQVTITESVLEAAASNEKNGKEVMALLLDRRGDQIAITKSVVEAAASNEKNGKEVLTAMLRRGERQMRITMEAVEIIARRFDEQIMALLLVRQGSQVTITESVLEAAASNEKNGKEVMALLLDRLSDQITISEGMVRRIARRFDEQIMALLLARLSDQITISEGVVEAAASNEKNGKEVMALLLDQRGDQVTITESVIRAVASNEKNGKEVMALLLDRLSDQITISEGVVEAAASNEKNGKEVMALLLDRLSDQITISEGVVEAAASNEKNGKEVMALLLDRLSDQITISEGMVRRIARRFDERIMALLLDRRASQIIITESVLEAAASNEKNGKEVMALLLDRLSDQITISEGMVRRIARRFDERIMALLLDRRASQIIITESVLEAAASNEKNGKEVMALLLDQRGGQVTISEGVLEAAASNEKNGKEVMALLLDRLSDQITISEGMVRRIARRFDEQIMALLLARLSDQITISEGVVEAAASNEKNGKEVMALLLDQRGDQVTITESVIRAVASNEKNGKEVMALLLDQRGSQITITDVVRAAVGKGYIELVRLLLDKGADINIPDKDGWTPVYAASFNGYVEVVKLLLENGANITVANNEGWTPVTAASWKGCVEVVKLLLENGADITVADNGGWTPVNAASYKGHIEMVKLFVDKGADINIPDKDGWTPVYAASFNQHVEVVKLLLDKGADIAIATNTGWTPIYAASFNGYVEVVKLLLGMEADINIPDKDGWTPVYAASVNRHVEVVKLLLDKGADTAIATNTGWTPIYAASFNGYVEVVKLLLENGANITVANNEGWTPVTAASWKGRVEVVKLLLENGADITVANNEGWTPVNAASINGHVEVVKLLLENGADITVANNKGWTPVNAASINGHVEVEYIDDAPNKSPALGISYLLQSVQLAQNMKLFAPEQTEGRTKTVRVFTAWALYRWQSLQAFHNMRASLIRGPPATPMPDLDEEPS</sequence>
<dbReference type="GO" id="GO:0009116">
    <property type="term" value="P:nucleoside metabolic process"/>
    <property type="evidence" value="ECO:0007669"/>
    <property type="project" value="InterPro"/>
</dbReference>
<dbReference type="PANTHER" id="PTHR23206:SF7">
    <property type="entry name" value="PROTEIN KINASE DOMAIN-CONTAINING PROTEIN"/>
    <property type="match status" value="1"/>
</dbReference>
<dbReference type="Pfam" id="PF12796">
    <property type="entry name" value="Ank_2"/>
    <property type="match status" value="5"/>
</dbReference>
<feature type="repeat" description="ANK" evidence="3">
    <location>
        <begin position="1925"/>
        <end position="1957"/>
    </location>
</feature>
<feature type="repeat" description="ANK" evidence="3">
    <location>
        <begin position="1793"/>
        <end position="1825"/>
    </location>
</feature>
<dbReference type="InterPro" id="IPR000845">
    <property type="entry name" value="Nucleoside_phosphorylase_d"/>
</dbReference>
<dbReference type="InterPro" id="IPR036770">
    <property type="entry name" value="Ankyrin_rpt-contain_sf"/>
</dbReference>
<keyword evidence="1" id="KW-0677">Repeat</keyword>
<evidence type="ECO:0000313" key="8">
    <source>
        <dbReference type="Proteomes" id="UP000219602"/>
    </source>
</evidence>
<gene>
    <name evidence="7" type="ORF">AU210_007166</name>
</gene>
<evidence type="ECO:0000256" key="4">
    <source>
        <dbReference type="SAM" id="MobiDB-lite"/>
    </source>
</evidence>
<keyword evidence="2 3" id="KW-0040">ANK repeat</keyword>
<dbReference type="Pfam" id="PF24883">
    <property type="entry name" value="NPHP3_N"/>
    <property type="match status" value="1"/>
</dbReference>
<reference evidence="7 8" key="1">
    <citation type="journal article" date="2016" name="Environ. Microbiol.">
        <title>Effector profiles distinguish formae speciales of Fusarium oxysporum.</title>
        <authorList>
            <person name="van Dam P."/>
            <person name="Fokkens L."/>
            <person name="Schmidt S.M."/>
            <person name="Linmans J.H."/>
            <person name="Kistler H.C."/>
            <person name="Ma L.J."/>
            <person name="Rep M."/>
        </authorList>
    </citation>
    <scope>NUCLEOTIDE SEQUENCE [LARGE SCALE GENOMIC DNA]</scope>
    <source>
        <strain evidence="7 8">Forc016</strain>
    </source>
</reference>
<feature type="region of interest" description="Disordered" evidence="4">
    <location>
        <begin position="1"/>
        <end position="38"/>
    </location>
</feature>
<proteinExistence type="predicted"/>
<accession>A0A2H3H7W8</accession>
<dbReference type="PANTHER" id="PTHR23206">
    <property type="entry name" value="MASK PROTEIN"/>
    <property type="match status" value="1"/>
</dbReference>
<feature type="repeat" description="ANK" evidence="3">
    <location>
        <begin position="1735"/>
        <end position="1759"/>
    </location>
</feature>
<feature type="repeat" description="ANK" evidence="3">
    <location>
        <begin position="1991"/>
        <end position="2023"/>
    </location>
</feature>
<evidence type="ECO:0000313" key="7">
    <source>
        <dbReference type="EMBL" id="PCD38701.1"/>
    </source>
</evidence>
<dbReference type="PROSITE" id="PS50088">
    <property type="entry name" value="ANK_REPEAT"/>
    <property type="match status" value="10"/>
</dbReference>
<feature type="compositionally biased region" description="Basic and acidic residues" evidence="4">
    <location>
        <begin position="1"/>
        <end position="13"/>
    </location>
</feature>
<dbReference type="STRING" id="327505.A0A2H3H7W8"/>
<dbReference type="SMART" id="SM00248">
    <property type="entry name" value="ANK"/>
    <property type="match status" value="11"/>
</dbReference>
<dbReference type="PRINTS" id="PR01415">
    <property type="entry name" value="ANKYRIN"/>
</dbReference>
<dbReference type="InterPro" id="IPR051631">
    <property type="entry name" value="Ankyrin-KH/SAM_domain"/>
</dbReference>
<organism evidence="7 8">
    <name type="scientific">Fusarium oxysporum f. sp. radicis-cucumerinum</name>
    <dbReference type="NCBI Taxonomy" id="327505"/>
    <lineage>
        <taxon>Eukaryota</taxon>
        <taxon>Fungi</taxon>
        <taxon>Dikarya</taxon>
        <taxon>Ascomycota</taxon>
        <taxon>Pezizomycotina</taxon>
        <taxon>Sordariomycetes</taxon>
        <taxon>Hypocreomycetidae</taxon>
        <taxon>Hypocreales</taxon>
        <taxon>Nectriaceae</taxon>
        <taxon>Fusarium</taxon>
        <taxon>Fusarium oxysporum species complex</taxon>
    </lineage>
</organism>
<dbReference type="Gene3D" id="1.25.40.20">
    <property type="entry name" value="Ankyrin repeat-containing domain"/>
    <property type="match status" value="3"/>
</dbReference>
<dbReference type="SUPFAM" id="SSF52540">
    <property type="entry name" value="P-loop containing nucleoside triphosphate hydrolases"/>
    <property type="match status" value="1"/>
</dbReference>
<dbReference type="Pfam" id="PF23397">
    <property type="entry name" value="DUF7104"/>
    <property type="match status" value="21"/>
</dbReference>
<dbReference type="Gene3D" id="3.40.50.300">
    <property type="entry name" value="P-loop containing nucleotide triphosphate hydrolases"/>
    <property type="match status" value="1"/>
</dbReference>
<name>A0A2H3H7W8_FUSOX</name>
<reference evidence="7 8" key="2">
    <citation type="journal article" date="2017" name="Sci. Rep.">
        <title>A mobile pathogenicity chromosome in Fusarium oxysporum for infection of multiple cucurbit species.</title>
        <authorList>
            <person name="van Dam P."/>
            <person name="Fokkens L."/>
            <person name="Ayukawa Y."/>
            <person name="van der Gragt M."/>
            <person name="Ter Horst A."/>
            <person name="Brankovics B."/>
            <person name="Houterman P.M."/>
            <person name="Arie T."/>
            <person name="Rep M."/>
        </authorList>
    </citation>
    <scope>NUCLEOTIDE SEQUENCE [LARGE SCALE GENOMIC DNA]</scope>
    <source>
        <strain evidence="7 8">Forc016</strain>
    </source>
</reference>